<dbReference type="EMBL" id="JAVFKN010000020">
    <property type="protein sequence ID" value="MDQ5769713.1"/>
    <property type="molecule type" value="Genomic_DNA"/>
</dbReference>
<name>A0AA51R0Y2_9GAMM</name>
<protein>
    <submittedName>
        <fullName evidence="6">Prepilin-type N-terminal cleavage/methylation domain-containing protein</fullName>
    </submittedName>
</protein>
<dbReference type="PROSITE" id="PS00409">
    <property type="entry name" value="PROKAR_NTER_METHYL"/>
    <property type="match status" value="1"/>
</dbReference>
<organism evidence="6">
    <name type="scientific">Thiothrix subterranea</name>
    <dbReference type="NCBI Taxonomy" id="2735563"/>
    <lineage>
        <taxon>Bacteria</taxon>
        <taxon>Pseudomonadati</taxon>
        <taxon>Pseudomonadota</taxon>
        <taxon>Gammaproteobacteria</taxon>
        <taxon>Thiotrichales</taxon>
        <taxon>Thiotrichaceae</taxon>
        <taxon>Thiothrix</taxon>
    </lineage>
</organism>
<sequence>MSMRTMKSKAQAGFTLIELMIVVAIIGILAAIALPAYQDYTVRSRVMEGVTMLEPLKLSIGTEVTTMADLAVMAADWNDDENHDGTVPTSKFVDSIQVAPLTGVITVDYNHTAVGIGTGADQITLSPSIRTTAGISPLATALGAGLTGAVDWGCASETNATATARSIAVVAPTAPMLSKYVPSECR</sequence>
<dbReference type="NCBIfam" id="TIGR02532">
    <property type="entry name" value="IV_pilin_GFxxxE"/>
    <property type="match status" value="1"/>
</dbReference>
<dbReference type="PANTHER" id="PTHR30093:SF34">
    <property type="entry name" value="PREPILIN PEPTIDASE-DEPENDENT PROTEIN D"/>
    <property type="match status" value="1"/>
</dbReference>
<evidence type="ECO:0000313" key="5">
    <source>
        <dbReference type="EMBL" id="MDQ5769713.1"/>
    </source>
</evidence>
<evidence type="ECO:0000256" key="3">
    <source>
        <dbReference type="RuleBase" id="RU000389"/>
    </source>
</evidence>
<dbReference type="Gene3D" id="3.30.700.10">
    <property type="entry name" value="Glycoprotein, Type 4 Pilin"/>
    <property type="match status" value="1"/>
</dbReference>
<feature type="transmembrane region" description="Helical" evidence="4">
    <location>
        <begin position="12"/>
        <end position="37"/>
    </location>
</feature>
<proteinExistence type="inferred from homology"/>
<dbReference type="EMBL" id="CP133217">
    <property type="protein sequence ID" value="WML88507.1"/>
    <property type="molecule type" value="Genomic_DNA"/>
</dbReference>
<keyword evidence="4" id="KW-1133">Transmembrane helix</keyword>
<evidence type="ECO:0000256" key="2">
    <source>
        <dbReference type="ARBA" id="ARBA00022481"/>
    </source>
</evidence>
<dbReference type="InterPro" id="IPR045584">
    <property type="entry name" value="Pilin-like"/>
</dbReference>
<keyword evidence="4" id="KW-0472">Membrane</keyword>
<keyword evidence="4" id="KW-0812">Transmembrane</keyword>
<dbReference type="SUPFAM" id="SSF54523">
    <property type="entry name" value="Pili subunits"/>
    <property type="match status" value="1"/>
</dbReference>
<dbReference type="InterPro" id="IPR012902">
    <property type="entry name" value="N_methyl_site"/>
</dbReference>
<keyword evidence="2" id="KW-0488">Methylation</keyword>
<evidence type="ECO:0000256" key="1">
    <source>
        <dbReference type="ARBA" id="ARBA00005233"/>
    </source>
</evidence>
<dbReference type="Pfam" id="PF07963">
    <property type="entry name" value="N_methyl"/>
    <property type="match status" value="1"/>
</dbReference>
<comment type="similarity">
    <text evidence="1 3">Belongs to the N-Me-Phe pilin family.</text>
</comment>
<gene>
    <name evidence="5" type="ORF">RCC75_14315</name>
    <name evidence="6" type="ORF">RCG00_09045</name>
</gene>
<dbReference type="PANTHER" id="PTHR30093">
    <property type="entry name" value="GENERAL SECRETION PATHWAY PROTEIN G"/>
    <property type="match status" value="1"/>
</dbReference>
<dbReference type="Pfam" id="PF00114">
    <property type="entry name" value="Pilin"/>
    <property type="match status" value="1"/>
</dbReference>
<evidence type="ECO:0000313" key="6">
    <source>
        <dbReference type="EMBL" id="WML88507.1"/>
    </source>
</evidence>
<dbReference type="InterPro" id="IPR001082">
    <property type="entry name" value="Pilin"/>
</dbReference>
<evidence type="ECO:0000313" key="7">
    <source>
        <dbReference type="Proteomes" id="UP001223336"/>
    </source>
</evidence>
<dbReference type="AlphaFoldDB" id="A0AA51R0Y2"/>
<dbReference type="Proteomes" id="UP001229862">
    <property type="component" value="Chromosome"/>
</dbReference>
<dbReference type="GO" id="GO:0009289">
    <property type="term" value="C:pilus"/>
    <property type="evidence" value="ECO:0007669"/>
    <property type="project" value="InterPro"/>
</dbReference>
<accession>A0AA51R0Y2</accession>
<keyword evidence="3" id="KW-0281">Fimbrium</keyword>
<keyword evidence="7" id="KW-1185">Reference proteome</keyword>
<evidence type="ECO:0000256" key="4">
    <source>
        <dbReference type="SAM" id="Phobius"/>
    </source>
</evidence>
<dbReference type="Proteomes" id="UP001223336">
    <property type="component" value="Unassembled WGS sequence"/>
</dbReference>
<dbReference type="GO" id="GO:0007155">
    <property type="term" value="P:cell adhesion"/>
    <property type="evidence" value="ECO:0007669"/>
    <property type="project" value="InterPro"/>
</dbReference>
<reference evidence="6 7" key="1">
    <citation type="submission" date="2023-08" db="EMBL/GenBank/DDBJ databases">
        <title>New molecular markers tilS and rpoB for phylogenetic and monitoring studies of the genus Thiothrix biodiversity.</title>
        <authorList>
            <person name="Ravin N.V."/>
            <person name="Smolyakov D."/>
            <person name="Markov N.D."/>
            <person name="Beletsky A.V."/>
            <person name="Mardanov A.V."/>
            <person name="Rudenko T.S."/>
            <person name="Grabovich M.Y."/>
        </authorList>
    </citation>
    <scope>NUCLEOTIDE SEQUENCE</scope>
    <source>
        <strain evidence="6">DNT52</strain>
        <strain evidence="5 7">H33</strain>
    </source>
</reference>